<evidence type="ECO:0008006" key="4">
    <source>
        <dbReference type="Google" id="ProtNLM"/>
    </source>
</evidence>
<comment type="caution">
    <text evidence="2">The sequence shown here is derived from an EMBL/GenBank/DDBJ whole genome shotgun (WGS) entry which is preliminary data.</text>
</comment>
<keyword evidence="3" id="KW-1185">Reference proteome</keyword>
<reference evidence="2 3" key="1">
    <citation type="journal article" date="2018" name="IMA Fungus">
        <title>IMA Genome-F 9: Draft genome sequence of Annulohypoxylon stygium, Aspergillus mulundensis, Berkeleyomyces basicola (syn. Thielaviopsis basicola), Ceratocystis smalleyi, two Cercospora beticola strains, Coleophoma cylindrospora, Fusarium fracticaudum, Phialophora cf. hyalina, and Morchella septimelata.</title>
        <authorList>
            <person name="Wingfield B.D."/>
            <person name="Bills G.F."/>
            <person name="Dong Y."/>
            <person name="Huang W."/>
            <person name="Nel W.J."/>
            <person name="Swalarsk-Parry B.S."/>
            <person name="Vaghefi N."/>
            <person name="Wilken P.M."/>
            <person name="An Z."/>
            <person name="de Beer Z.W."/>
            <person name="De Vos L."/>
            <person name="Chen L."/>
            <person name="Duong T.A."/>
            <person name="Gao Y."/>
            <person name="Hammerbacher A."/>
            <person name="Kikkert J.R."/>
            <person name="Li Y."/>
            <person name="Li H."/>
            <person name="Li K."/>
            <person name="Li Q."/>
            <person name="Liu X."/>
            <person name="Ma X."/>
            <person name="Naidoo K."/>
            <person name="Pethybridge S.J."/>
            <person name="Sun J."/>
            <person name="Steenkamp E.T."/>
            <person name="van der Nest M.A."/>
            <person name="van Wyk S."/>
            <person name="Wingfield M.J."/>
            <person name="Xiong C."/>
            <person name="Yue Q."/>
            <person name="Zhang X."/>
        </authorList>
    </citation>
    <scope>NUCLEOTIDE SEQUENCE [LARGE SCALE GENOMIC DNA]</scope>
    <source>
        <strain evidence="2 3">BP5796</strain>
    </source>
</reference>
<dbReference type="AlphaFoldDB" id="A0A3D8R3I8"/>
<dbReference type="OrthoDB" id="5069016at2759"/>
<proteinExistence type="predicted"/>
<dbReference type="EMBL" id="PDLN01000013">
    <property type="protein sequence ID" value="RDW68481.1"/>
    <property type="molecule type" value="Genomic_DNA"/>
</dbReference>
<evidence type="ECO:0000256" key="1">
    <source>
        <dbReference type="SAM" id="MobiDB-lite"/>
    </source>
</evidence>
<evidence type="ECO:0000313" key="3">
    <source>
        <dbReference type="Proteomes" id="UP000256328"/>
    </source>
</evidence>
<gene>
    <name evidence="2" type="ORF">BP5796_09138</name>
</gene>
<feature type="compositionally biased region" description="Basic residues" evidence="1">
    <location>
        <begin position="124"/>
        <end position="134"/>
    </location>
</feature>
<evidence type="ECO:0000313" key="2">
    <source>
        <dbReference type="EMBL" id="RDW68481.1"/>
    </source>
</evidence>
<dbReference type="Proteomes" id="UP000256328">
    <property type="component" value="Unassembled WGS sequence"/>
</dbReference>
<name>A0A3D8R3I8_9HELO</name>
<feature type="region of interest" description="Disordered" evidence="1">
    <location>
        <begin position="110"/>
        <end position="136"/>
    </location>
</feature>
<sequence>MAEVIAVMASAVQLANCCAGVWTLIHDIESITPDLQRYKQHIAELLLLSDSILKNEGRIYRVLSFINKKGDLLESLEDIEKKKTSLSLHMHLIQVEFLSEIRDDISAMENKKEKAQNQVGLRRSSPKPVHHHRTSSLVATEIQVSGPEREDTRVVQLQTVPAEEAHQATT</sequence>
<organism evidence="2 3">
    <name type="scientific">Coleophoma crateriformis</name>
    <dbReference type="NCBI Taxonomy" id="565419"/>
    <lineage>
        <taxon>Eukaryota</taxon>
        <taxon>Fungi</taxon>
        <taxon>Dikarya</taxon>
        <taxon>Ascomycota</taxon>
        <taxon>Pezizomycotina</taxon>
        <taxon>Leotiomycetes</taxon>
        <taxon>Helotiales</taxon>
        <taxon>Dermateaceae</taxon>
        <taxon>Coleophoma</taxon>
    </lineage>
</organism>
<protein>
    <recommendedName>
        <fullName evidence="4">Fungal N-terminal domain-containing protein</fullName>
    </recommendedName>
</protein>
<accession>A0A3D8R3I8</accession>